<keyword evidence="3" id="KW-0812">Transmembrane</keyword>
<name>X6NT53_RETFI</name>
<feature type="compositionally biased region" description="Low complexity" evidence="2">
    <location>
        <begin position="583"/>
        <end position="593"/>
    </location>
</feature>
<keyword evidence="1" id="KW-0175">Coiled coil</keyword>
<feature type="region of interest" description="Disordered" evidence="2">
    <location>
        <begin position="468"/>
        <end position="530"/>
    </location>
</feature>
<feature type="compositionally biased region" description="Acidic residues" evidence="2">
    <location>
        <begin position="301"/>
        <end position="318"/>
    </location>
</feature>
<feature type="transmembrane region" description="Helical" evidence="3">
    <location>
        <begin position="651"/>
        <end position="676"/>
    </location>
</feature>
<evidence type="ECO:0000313" key="5">
    <source>
        <dbReference type="Proteomes" id="UP000023152"/>
    </source>
</evidence>
<feature type="compositionally biased region" description="Low complexity" evidence="2">
    <location>
        <begin position="468"/>
        <end position="502"/>
    </location>
</feature>
<keyword evidence="3" id="KW-0472">Membrane</keyword>
<evidence type="ECO:0000256" key="3">
    <source>
        <dbReference type="SAM" id="Phobius"/>
    </source>
</evidence>
<dbReference type="AlphaFoldDB" id="X6NT53"/>
<sequence length="679" mass="78838">MYILCLGNYIIKLKKSGPTDHRKSIHHQWNSNVPMLTHAQDVEMIEEEGTEDENEKTPVEIQKLIRKELSSIIENLTEMKLRRLQNMKDYWNKEIHDESKLIEIEKEFEQTEGELAQWRRNRSLHEEQEHKIERRHSLVISGIATEMDLIADEELVKSFAQYDPKDDFIIVKSRFVDLNRLYWFEDQLVTQRFKHYEEQLDPLAITQLPASSHKHHPKPSDTPVEDLSSQESETDSRSKTHLHHSSLEPKHKLPPPPVVGETDADEFLASSKNISVPIHNKDVSSQGQRQHQHKGHGNNATEEEEEENDEEEEEDGANDEWAKNLPFDGKQNEENPEHKKIKASIKFHMRRFTETHHKEIDTFIAQIQRKDRQMQLLKDQIAKMQQQIDQLTQAADATANKANQTQHKQYNKSTDIVDELRHITTTKYQAEMSSLHEDNDEVSSDVDHNAVTRPHEIAAAQTLQQQNANRLSQLQSQSQLQPQPQPQSQSQSQLQPQLQSQPQPQPQSRDDNGIEPIPVPEDSDTDPAPKVVIEHRKKPSERSDFDDVSHQAMITAFHEAKRSATSPTARKKKKHSSNEEDAQNNNANTNNNNEEQEGDFVLSNSTSRTPSPSPIAPNDMILPPLIDFPNMELSSFETRKTENYLTYTLSIYLYIYLYVYVVRKFLEIFFFFFFFFGKF</sequence>
<organism evidence="4 5">
    <name type="scientific">Reticulomyxa filosa</name>
    <dbReference type="NCBI Taxonomy" id="46433"/>
    <lineage>
        <taxon>Eukaryota</taxon>
        <taxon>Sar</taxon>
        <taxon>Rhizaria</taxon>
        <taxon>Retaria</taxon>
        <taxon>Foraminifera</taxon>
        <taxon>Monothalamids</taxon>
        <taxon>Reticulomyxidae</taxon>
        <taxon>Reticulomyxa</taxon>
    </lineage>
</organism>
<gene>
    <name evidence="4" type="ORF">RFI_08638</name>
</gene>
<evidence type="ECO:0000256" key="1">
    <source>
        <dbReference type="SAM" id="Coils"/>
    </source>
</evidence>
<feature type="region of interest" description="Disordered" evidence="2">
    <location>
        <begin position="281"/>
        <end position="339"/>
    </location>
</feature>
<dbReference type="Proteomes" id="UP000023152">
    <property type="component" value="Unassembled WGS sequence"/>
</dbReference>
<dbReference type="EMBL" id="ASPP01006645">
    <property type="protein sequence ID" value="ETO28487.1"/>
    <property type="molecule type" value="Genomic_DNA"/>
</dbReference>
<reference evidence="4 5" key="1">
    <citation type="journal article" date="2013" name="Curr. Biol.">
        <title>The Genome of the Foraminiferan Reticulomyxa filosa.</title>
        <authorList>
            <person name="Glockner G."/>
            <person name="Hulsmann N."/>
            <person name="Schleicher M."/>
            <person name="Noegel A.A."/>
            <person name="Eichinger L."/>
            <person name="Gallinger C."/>
            <person name="Pawlowski J."/>
            <person name="Sierra R."/>
            <person name="Euteneuer U."/>
            <person name="Pillet L."/>
            <person name="Moustafa A."/>
            <person name="Platzer M."/>
            <person name="Groth M."/>
            <person name="Szafranski K."/>
            <person name="Schliwa M."/>
        </authorList>
    </citation>
    <scope>NUCLEOTIDE SEQUENCE [LARGE SCALE GENOMIC DNA]</scope>
</reference>
<feature type="region of interest" description="Disordered" evidence="2">
    <location>
        <begin position="557"/>
        <end position="617"/>
    </location>
</feature>
<keyword evidence="5" id="KW-1185">Reference proteome</keyword>
<feature type="coiled-coil region" evidence="1">
    <location>
        <begin position="360"/>
        <end position="408"/>
    </location>
</feature>
<keyword evidence="3" id="KW-1133">Transmembrane helix</keyword>
<evidence type="ECO:0000313" key="4">
    <source>
        <dbReference type="EMBL" id="ETO28487.1"/>
    </source>
</evidence>
<accession>X6NT53</accession>
<evidence type="ECO:0000256" key="2">
    <source>
        <dbReference type="SAM" id="MobiDB-lite"/>
    </source>
</evidence>
<proteinExistence type="predicted"/>
<protein>
    <submittedName>
        <fullName evidence="4">Pinin, desmosome associated protein</fullName>
    </submittedName>
</protein>
<feature type="region of interest" description="Disordered" evidence="2">
    <location>
        <begin position="209"/>
        <end position="263"/>
    </location>
</feature>
<feature type="coiled-coil region" evidence="1">
    <location>
        <begin position="101"/>
        <end position="128"/>
    </location>
</feature>
<comment type="caution">
    <text evidence="4">The sequence shown here is derived from an EMBL/GenBank/DDBJ whole genome shotgun (WGS) entry which is preliminary data.</text>
</comment>